<sequence>MHGSECAGGAFSAAPGTNNGQNYTPSRHCTNYQYRRTVTSDGCATSLSNVIQVTVNAALLFQMQDLIRDH</sequence>
<proteinExistence type="predicted"/>
<dbReference type="Proteomes" id="UP000318815">
    <property type="component" value="Unassembled WGS sequence"/>
</dbReference>
<reference evidence="2 3" key="1">
    <citation type="submission" date="2019-08" db="EMBL/GenBank/DDBJ databases">
        <title>Whole genome sequencing of chitin degrading bacteria Chitinophaga pinensis YS16.</title>
        <authorList>
            <person name="Singh R.P."/>
            <person name="Manchanda G."/>
            <person name="Maurya I.K."/>
            <person name="Joshi N.K."/>
            <person name="Srivastava A.K."/>
        </authorList>
    </citation>
    <scope>NUCLEOTIDE SEQUENCE [LARGE SCALE GENOMIC DNA]</scope>
    <source>
        <strain evidence="2 3">YS-16</strain>
    </source>
</reference>
<keyword evidence="3" id="KW-1185">Reference proteome</keyword>
<dbReference type="OrthoDB" id="1652165at2"/>
<comment type="caution">
    <text evidence="2">The sequence shown here is derived from an EMBL/GenBank/DDBJ whole genome shotgun (WGS) entry which is preliminary data.</text>
</comment>
<dbReference type="RefSeq" id="WP_146307352.1">
    <property type="nucleotide sequence ID" value="NZ_VOHS01000034.1"/>
</dbReference>
<evidence type="ECO:0000256" key="1">
    <source>
        <dbReference type="SAM" id="MobiDB-lite"/>
    </source>
</evidence>
<protein>
    <submittedName>
        <fullName evidence="2">Uncharacterized protein</fullName>
    </submittedName>
</protein>
<feature type="region of interest" description="Disordered" evidence="1">
    <location>
        <begin position="1"/>
        <end position="26"/>
    </location>
</feature>
<evidence type="ECO:0000313" key="2">
    <source>
        <dbReference type="EMBL" id="TWV96315.1"/>
    </source>
</evidence>
<gene>
    <name evidence="2" type="ORF">FEF09_23400</name>
</gene>
<dbReference type="AlphaFoldDB" id="A0A5C6LR79"/>
<dbReference type="EMBL" id="VOHS01000034">
    <property type="protein sequence ID" value="TWV96315.1"/>
    <property type="molecule type" value="Genomic_DNA"/>
</dbReference>
<accession>A0A5C6LR79</accession>
<evidence type="ECO:0000313" key="3">
    <source>
        <dbReference type="Proteomes" id="UP000318815"/>
    </source>
</evidence>
<feature type="compositionally biased region" description="Polar residues" evidence="1">
    <location>
        <begin position="15"/>
        <end position="26"/>
    </location>
</feature>
<organism evidence="2 3">
    <name type="scientific">Chitinophaga pinensis</name>
    <dbReference type="NCBI Taxonomy" id="79329"/>
    <lineage>
        <taxon>Bacteria</taxon>
        <taxon>Pseudomonadati</taxon>
        <taxon>Bacteroidota</taxon>
        <taxon>Chitinophagia</taxon>
        <taxon>Chitinophagales</taxon>
        <taxon>Chitinophagaceae</taxon>
        <taxon>Chitinophaga</taxon>
    </lineage>
</organism>
<name>A0A5C6LR79_9BACT</name>